<dbReference type="OMA" id="GTPRRCK"/>
<dbReference type="InterPro" id="IPR002575">
    <property type="entry name" value="Aminoglycoside_PTrfase"/>
</dbReference>
<name>A0A1M2W2T9_TRAPU</name>
<dbReference type="Pfam" id="PF01636">
    <property type="entry name" value="APH"/>
    <property type="match status" value="1"/>
</dbReference>
<evidence type="ECO:0000313" key="3">
    <source>
        <dbReference type="Proteomes" id="UP000184267"/>
    </source>
</evidence>
<evidence type="ECO:0000259" key="1">
    <source>
        <dbReference type="Pfam" id="PF01636"/>
    </source>
</evidence>
<feature type="domain" description="Aminoglycoside phosphotransferase" evidence="1">
    <location>
        <begin position="98"/>
        <end position="283"/>
    </location>
</feature>
<dbReference type="PANTHER" id="PTHR21310">
    <property type="entry name" value="AMINOGLYCOSIDE PHOSPHOTRANSFERASE-RELATED-RELATED"/>
    <property type="match status" value="1"/>
</dbReference>
<dbReference type="CDD" id="cd05120">
    <property type="entry name" value="APH_ChoK_like"/>
    <property type="match status" value="1"/>
</dbReference>
<sequence>MEEKAYRSLNQSALKQITKALEDDPSIDLEPVVNLLHSTYAKYRQAVPERVARQQEIHVSSLVVSRVFSGKMVWESGVRAVIQISRDVAVKVTRSLDHDEHDVMRYLEERIPAIPAPRALGLVTVGATAFMFMTLIPGTTLEARWPSLSPEAKRKIRWVLDATLLALRRVELPPGEPFGTPVGRHLCKDARNDIRVSSSPIYSEAAFNDYLMHRSSPRVATSYKSWLRSMLREDHRILFTHGDFHPRNVMITDGDDPELTGIIDWEMSGFYPEHWEYLKAMNTRSVTDTDDWWDYLPPCILGYDQEVVLDRYIEASRVY</sequence>
<dbReference type="Gene3D" id="3.90.1200.10">
    <property type="match status" value="1"/>
</dbReference>
<dbReference type="InterPro" id="IPR051678">
    <property type="entry name" value="AGP_Transferase"/>
</dbReference>
<comment type="caution">
    <text evidence="2">The sequence shown here is derived from an EMBL/GenBank/DDBJ whole genome shotgun (WGS) entry which is preliminary data.</text>
</comment>
<dbReference type="PANTHER" id="PTHR21310:SF15">
    <property type="entry name" value="AMINOGLYCOSIDE PHOSPHOTRANSFERASE DOMAIN-CONTAINING PROTEIN"/>
    <property type="match status" value="1"/>
</dbReference>
<dbReference type="AlphaFoldDB" id="A0A1M2W2T9"/>
<reference evidence="2 3" key="1">
    <citation type="submission" date="2016-10" db="EMBL/GenBank/DDBJ databases">
        <title>Genome sequence of the basidiomycete white-rot fungus Trametes pubescens.</title>
        <authorList>
            <person name="Makela M.R."/>
            <person name="Granchi Z."/>
            <person name="Peng M."/>
            <person name="De Vries R.P."/>
            <person name="Grigoriev I."/>
            <person name="Riley R."/>
            <person name="Hilden K."/>
        </authorList>
    </citation>
    <scope>NUCLEOTIDE SEQUENCE [LARGE SCALE GENOMIC DNA]</scope>
    <source>
        <strain evidence="2 3">FBCC735</strain>
    </source>
</reference>
<dbReference type="STRING" id="154538.A0A1M2W2T9"/>
<dbReference type="OrthoDB" id="5404599at2759"/>
<keyword evidence="3" id="KW-1185">Reference proteome</keyword>
<evidence type="ECO:0000313" key="2">
    <source>
        <dbReference type="EMBL" id="OJT14177.1"/>
    </source>
</evidence>
<accession>A0A1M2W2T9</accession>
<organism evidence="2 3">
    <name type="scientific">Trametes pubescens</name>
    <name type="common">White-rot fungus</name>
    <dbReference type="NCBI Taxonomy" id="154538"/>
    <lineage>
        <taxon>Eukaryota</taxon>
        <taxon>Fungi</taxon>
        <taxon>Dikarya</taxon>
        <taxon>Basidiomycota</taxon>
        <taxon>Agaricomycotina</taxon>
        <taxon>Agaricomycetes</taxon>
        <taxon>Polyporales</taxon>
        <taxon>Polyporaceae</taxon>
        <taxon>Trametes</taxon>
    </lineage>
</organism>
<proteinExistence type="predicted"/>
<dbReference type="Proteomes" id="UP000184267">
    <property type="component" value="Unassembled WGS sequence"/>
</dbReference>
<dbReference type="EMBL" id="MNAD01000321">
    <property type="protein sequence ID" value="OJT14177.1"/>
    <property type="molecule type" value="Genomic_DNA"/>
</dbReference>
<protein>
    <recommendedName>
        <fullName evidence="1">Aminoglycoside phosphotransferase domain-containing protein</fullName>
    </recommendedName>
</protein>
<dbReference type="InterPro" id="IPR011009">
    <property type="entry name" value="Kinase-like_dom_sf"/>
</dbReference>
<dbReference type="SUPFAM" id="SSF56112">
    <property type="entry name" value="Protein kinase-like (PK-like)"/>
    <property type="match status" value="1"/>
</dbReference>
<gene>
    <name evidence="2" type="ORF">TRAPUB_9288</name>
</gene>